<dbReference type="InterPro" id="IPR020904">
    <property type="entry name" value="Sc_DH/Rdtase_CS"/>
</dbReference>
<keyword evidence="2" id="KW-0560">Oxidoreductase</keyword>
<protein>
    <submittedName>
        <fullName evidence="4">SDR family NAD(P)-dependent oxidoreductase</fullName>
    </submittedName>
</protein>
<evidence type="ECO:0000256" key="1">
    <source>
        <dbReference type="ARBA" id="ARBA00006484"/>
    </source>
</evidence>
<dbReference type="GO" id="GO:0016491">
    <property type="term" value="F:oxidoreductase activity"/>
    <property type="evidence" value="ECO:0007669"/>
    <property type="project" value="UniProtKB-KW"/>
</dbReference>
<dbReference type="InterPro" id="IPR002347">
    <property type="entry name" value="SDR_fam"/>
</dbReference>
<dbReference type="AlphaFoldDB" id="A0A7V5PMM9"/>
<dbReference type="PRINTS" id="PR00081">
    <property type="entry name" value="GDHRDH"/>
</dbReference>
<dbReference type="PANTHER" id="PTHR44169:SF6">
    <property type="entry name" value="NADPH-DEPENDENT 1-ACYLDIHYDROXYACETONE PHOSPHATE REDUCTASE"/>
    <property type="match status" value="1"/>
</dbReference>
<evidence type="ECO:0000313" key="4">
    <source>
        <dbReference type="EMBL" id="HHJ51788.1"/>
    </source>
</evidence>
<evidence type="ECO:0000256" key="3">
    <source>
        <dbReference type="RuleBase" id="RU000363"/>
    </source>
</evidence>
<dbReference type="Gene3D" id="3.40.50.720">
    <property type="entry name" value="NAD(P)-binding Rossmann-like Domain"/>
    <property type="match status" value="1"/>
</dbReference>
<proteinExistence type="inferred from homology"/>
<dbReference type="PRINTS" id="PR00080">
    <property type="entry name" value="SDRFAMILY"/>
</dbReference>
<comment type="similarity">
    <text evidence="1 3">Belongs to the short-chain dehydrogenases/reductases (SDR) family.</text>
</comment>
<name>A0A7V5PMM9_CALAY</name>
<dbReference type="Proteomes" id="UP000886124">
    <property type="component" value="Unassembled WGS sequence"/>
</dbReference>
<dbReference type="PANTHER" id="PTHR44169">
    <property type="entry name" value="NADPH-DEPENDENT 1-ACYLDIHYDROXYACETONE PHOSPHATE REDUCTASE"/>
    <property type="match status" value="1"/>
</dbReference>
<reference evidence="4" key="1">
    <citation type="journal article" date="2020" name="mSystems">
        <title>Genome- and Community-Level Interaction Insights into Carbon Utilization and Element Cycling Functions of Hydrothermarchaeota in Hydrothermal Sediment.</title>
        <authorList>
            <person name="Zhou Z."/>
            <person name="Liu Y."/>
            <person name="Xu W."/>
            <person name="Pan J."/>
            <person name="Luo Z.H."/>
            <person name="Li M."/>
        </authorList>
    </citation>
    <scope>NUCLEOTIDE SEQUENCE [LARGE SCALE GENOMIC DNA]</scope>
    <source>
        <strain evidence="4">HyVt-527</strain>
    </source>
</reference>
<dbReference type="SUPFAM" id="SSF51735">
    <property type="entry name" value="NAD(P)-binding Rossmann-fold domains"/>
    <property type="match status" value="1"/>
</dbReference>
<evidence type="ECO:0000256" key="2">
    <source>
        <dbReference type="ARBA" id="ARBA00023002"/>
    </source>
</evidence>
<sequence>MSAQVVMITGCSSGIGRALALEYVRRGFAVAGAVRRVEQADDLAAHHILPLIMDVTDDKQVRAGLDRLFREYGRIDVLINNAGYGLIAPAVEIPHEELVRQFETNVFAPMRLIRETAGRMREQGGGMIVNIGSVSGVVTTPFSGAYCATKAALHALSDALRMELAPFGIKVVTVQPGAVQSQFGAKAKQIVEKILKPDSWYLPLRHQLMARANASQEGAMPGEKFAIKLVDRLTSKNPPPVIRLAPKSKLLPFLKNTFSVSRLDRIFAKKFGLVNLQNRGKN</sequence>
<dbReference type="InterPro" id="IPR036291">
    <property type="entry name" value="NAD(P)-bd_dom_sf"/>
</dbReference>
<comment type="caution">
    <text evidence="4">The sequence shown here is derived from an EMBL/GenBank/DDBJ whole genome shotgun (WGS) entry which is preliminary data.</text>
</comment>
<accession>A0A7V5PMM9</accession>
<gene>
    <name evidence="4" type="ORF">ENJ89_01220</name>
</gene>
<dbReference type="PROSITE" id="PS00061">
    <property type="entry name" value="ADH_SHORT"/>
    <property type="match status" value="1"/>
</dbReference>
<organism evidence="4">
    <name type="scientific">Caldithrix abyssi</name>
    <dbReference type="NCBI Taxonomy" id="187145"/>
    <lineage>
        <taxon>Bacteria</taxon>
        <taxon>Pseudomonadati</taxon>
        <taxon>Calditrichota</taxon>
        <taxon>Calditrichia</taxon>
        <taxon>Calditrichales</taxon>
        <taxon>Calditrichaceae</taxon>
        <taxon>Caldithrix</taxon>
    </lineage>
</organism>
<dbReference type="Pfam" id="PF00106">
    <property type="entry name" value="adh_short"/>
    <property type="match status" value="1"/>
</dbReference>
<dbReference type="CDD" id="cd05374">
    <property type="entry name" value="17beta-HSD-like_SDR_c"/>
    <property type="match status" value="1"/>
</dbReference>
<dbReference type="EMBL" id="DROD01000088">
    <property type="protein sequence ID" value="HHJ51788.1"/>
    <property type="molecule type" value="Genomic_DNA"/>
</dbReference>